<gene>
    <name evidence="1" type="ORF">AK812_SmicGene46115</name>
</gene>
<organism evidence="1 2">
    <name type="scientific">Symbiodinium microadriaticum</name>
    <name type="common">Dinoflagellate</name>
    <name type="synonym">Zooxanthella microadriatica</name>
    <dbReference type="NCBI Taxonomy" id="2951"/>
    <lineage>
        <taxon>Eukaryota</taxon>
        <taxon>Sar</taxon>
        <taxon>Alveolata</taxon>
        <taxon>Dinophyceae</taxon>
        <taxon>Suessiales</taxon>
        <taxon>Symbiodiniaceae</taxon>
        <taxon>Symbiodinium</taxon>
    </lineage>
</organism>
<dbReference type="Proteomes" id="UP000186817">
    <property type="component" value="Unassembled WGS sequence"/>
</dbReference>
<evidence type="ECO:0008006" key="3">
    <source>
        <dbReference type="Google" id="ProtNLM"/>
    </source>
</evidence>
<proteinExistence type="predicted"/>
<feature type="non-terminal residue" evidence="1">
    <location>
        <position position="113"/>
    </location>
</feature>
<evidence type="ECO:0000313" key="2">
    <source>
        <dbReference type="Proteomes" id="UP000186817"/>
    </source>
</evidence>
<comment type="caution">
    <text evidence="1">The sequence shown here is derived from an EMBL/GenBank/DDBJ whole genome shotgun (WGS) entry which is preliminary data.</text>
</comment>
<dbReference type="EMBL" id="LSRX01003842">
    <property type="protein sequence ID" value="OLP74366.1"/>
    <property type="molecule type" value="Genomic_DNA"/>
</dbReference>
<sequence length="113" mass="11589">MSAHLIVALASGRHADIDVSHEATIEDVRRQAQEVLGGSIRQLVGPRGDALPKSSSVGEVGLADGAVLTAVVAECQVAASMLAFACLRGDGCVTTLGPEKYGGDCSLVEESLR</sequence>
<name>A0A1Q9BUN1_SYMMI</name>
<dbReference type="OrthoDB" id="408734at2759"/>
<dbReference type="AlphaFoldDB" id="A0A1Q9BUN1"/>
<keyword evidence="2" id="KW-1185">Reference proteome</keyword>
<evidence type="ECO:0000313" key="1">
    <source>
        <dbReference type="EMBL" id="OLP74366.1"/>
    </source>
</evidence>
<accession>A0A1Q9BUN1</accession>
<protein>
    <recommendedName>
        <fullName evidence="3">Ubiquitin-like domain-containing protein</fullName>
    </recommendedName>
</protein>
<reference evidence="1 2" key="1">
    <citation type="submission" date="2016-02" db="EMBL/GenBank/DDBJ databases">
        <title>Genome analysis of coral dinoflagellate symbionts highlights evolutionary adaptations to a symbiotic lifestyle.</title>
        <authorList>
            <person name="Aranda M."/>
            <person name="Li Y."/>
            <person name="Liew Y.J."/>
            <person name="Baumgarten S."/>
            <person name="Simakov O."/>
            <person name="Wilson M."/>
            <person name="Piel J."/>
            <person name="Ashoor H."/>
            <person name="Bougouffa S."/>
            <person name="Bajic V.B."/>
            <person name="Ryu T."/>
            <person name="Ravasi T."/>
            <person name="Bayer T."/>
            <person name="Micklem G."/>
            <person name="Kim H."/>
            <person name="Bhak J."/>
            <person name="Lajeunesse T.C."/>
            <person name="Voolstra C.R."/>
        </authorList>
    </citation>
    <scope>NUCLEOTIDE SEQUENCE [LARGE SCALE GENOMIC DNA]</scope>
    <source>
        <strain evidence="1 2">CCMP2467</strain>
    </source>
</reference>